<evidence type="ECO:0000313" key="2">
    <source>
        <dbReference type="Proteomes" id="UP000054935"/>
    </source>
</evidence>
<dbReference type="AlphaFoldDB" id="A0A0P1FZ08"/>
<sequence>MECPPIDIWLSERRSYLHDVKSGRYAYAADMDTWEATQESRLWVDQLVMPKTRREVSVAHIDSVFDAMMDRFQSERDTVAAIHRLVRGHVEGIANDPGYEGPAFPNLMLSGALASEFAEVLADALTPEDVTTIDPSTDGGFPLSDSLLRGLAKSPHAQVIALTKPLSETGAETLEIQFFDLCETVPMFVEPFDVDISHVSWFCVLDAAVEDMPDALKSVCHQFRLGG</sequence>
<dbReference type="STRING" id="441103.TRN7648_00006"/>
<proteinExistence type="predicted"/>
<dbReference type="RefSeq" id="WP_058245602.1">
    <property type="nucleotide sequence ID" value="NZ_CYSE01000001.1"/>
</dbReference>
<accession>A0A0P1FZ08</accession>
<name>A0A0P1FZ08_9RHOB</name>
<gene>
    <name evidence="1" type="ORF">TRN7648_00006</name>
</gene>
<reference evidence="1 2" key="1">
    <citation type="submission" date="2015-09" db="EMBL/GenBank/DDBJ databases">
        <authorList>
            <consortium name="Swine Surveillance"/>
        </authorList>
    </citation>
    <scope>NUCLEOTIDE SEQUENCE [LARGE SCALE GENOMIC DNA]</scope>
    <source>
        <strain evidence="1 2">CECT 7648</strain>
    </source>
</reference>
<dbReference type="EMBL" id="CYSE01000001">
    <property type="protein sequence ID" value="CUH74652.1"/>
    <property type="molecule type" value="Genomic_DNA"/>
</dbReference>
<dbReference type="Proteomes" id="UP000054935">
    <property type="component" value="Unassembled WGS sequence"/>
</dbReference>
<keyword evidence="2" id="KW-1185">Reference proteome</keyword>
<protein>
    <submittedName>
        <fullName evidence="1">Uncharacterized protein</fullName>
    </submittedName>
</protein>
<organism evidence="1 2">
    <name type="scientific">Tropicibacter naphthalenivorans</name>
    <dbReference type="NCBI Taxonomy" id="441103"/>
    <lineage>
        <taxon>Bacteria</taxon>
        <taxon>Pseudomonadati</taxon>
        <taxon>Pseudomonadota</taxon>
        <taxon>Alphaproteobacteria</taxon>
        <taxon>Rhodobacterales</taxon>
        <taxon>Roseobacteraceae</taxon>
        <taxon>Tropicibacter</taxon>
    </lineage>
</organism>
<evidence type="ECO:0000313" key="1">
    <source>
        <dbReference type="EMBL" id="CUH74652.1"/>
    </source>
</evidence>